<accession>A0A8S9QSV1</accession>
<name>A0A8S9QSV1_BRACR</name>
<comment type="caution">
    <text evidence="2">The sequence shown here is derived from an EMBL/GenBank/DDBJ whole genome shotgun (WGS) entry which is preliminary data.</text>
</comment>
<gene>
    <name evidence="2" type="ORF">F2Q69_00017477</name>
</gene>
<reference evidence="2" key="1">
    <citation type="submission" date="2019-12" db="EMBL/GenBank/DDBJ databases">
        <title>Genome sequencing and annotation of Brassica cretica.</title>
        <authorList>
            <person name="Studholme D.J."/>
            <person name="Sarris P."/>
        </authorList>
    </citation>
    <scope>NUCLEOTIDE SEQUENCE</scope>
    <source>
        <strain evidence="2">PFS-109/04</strain>
        <tissue evidence="2">Leaf</tissue>
    </source>
</reference>
<dbReference type="AlphaFoldDB" id="A0A8S9QSV1"/>
<feature type="compositionally biased region" description="Basic and acidic residues" evidence="1">
    <location>
        <begin position="70"/>
        <end position="81"/>
    </location>
</feature>
<evidence type="ECO:0000256" key="1">
    <source>
        <dbReference type="SAM" id="MobiDB-lite"/>
    </source>
</evidence>
<sequence>MDTLADTRSTSRDLRAPIIPHDKPFQQRVDRYGRPFGERISAAASRPTGPRNKITLAGNLAQQYKRRGDHARSSDQRDHVRNSPPHSRRRLNNQGETRGEENNVSKRQSPRL</sequence>
<proteinExistence type="predicted"/>
<dbReference type="EMBL" id="QGKX02000996">
    <property type="protein sequence ID" value="KAF3556872.1"/>
    <property type="molecule type" value="Genomic_DNA"/>
</dbReference>
<evidence type="ECO:0000313" key="3">
    <source>
        <dbReference type="Proteomes" id="UP000712600"/>
    </source>
</evidence>
<evidence type="ECO:0000313" key="2">
    <source>
        <dbReference type="EMBL" id="KAF3556872.1"/>
    </source>
</evidence>
<dbReference type="Proteomes" id="UP000712600">
    <property type="component" value="Unassembled WGS sequence"/>
</dbReference>
<feature type="region of interest" description="Disordered" evidence="1">
    <location>
        <begin position="1"/>
        <end position="112"/>
    </location>
</feature>
<feature type="compositionally biased region" description="Basic and acidic residues" evidence="1">
    <location>
        <begin position="9"/>
        <end position="37"/>
    </location>
</feature>
<protein>
    <submittedName>
        <fullName evidence="2">Uncharacterized protein</fullName>
    </submittedName>
</protein>
<organism evidence="2 3">
    <name type="scientific">Brassica cretica</name>
    <name type="common">Mustard</name>
    <dbReference type="NCBI Taxonomy" id="69181"/>
    <lineage>
        <taxon>Eukaryota</taxon>
        <taxon>Viridiplantae</taxon>
        <taxon>Streptophyta</taxon>
        <taxon>Embryophyta</taxon>
        <taxon>Tracheophyta</taxon>
        <taxon>Spermatophyta</taxon>
        <taxon>Magnoliopsida</taxon>
        <taxon>eudicotyledons</taxon>
        <taxon>Gunneridae</taxon>
        <taxon>Pentapetalae</taxon>
        <taxon>rosids</taxon>
        <taxon>malvids</taxon>
        <taxon>Brassicales</taxon>
        <taxon>Brassicaceae</taxon>
        <taxon>Brassiceae</taxon>
        <taxon>Brassica</taxon>
    </lineage>
</organism>